<keyword evidence="2" id="KW-1185">Reference proteome</keyword>
<comment type="caution">
    <text evidence="1">The sequence shown here is derived from an EMBL/GenBank/DDBJ whole genome shotgun (WGS) entry which is preliminary data.</text>
</comment>
<gene>
    <name evidence="1" type="ORF">H5410_002406</name>
</gene>
<evidence type="ECO:0000313" key="1">
    <source>
        <dbReference type="EMBL" id="KAG5630689.1"/>
    </source>
</evidence>
<dbReference type="OrthoDB" id="1751327at2759"/>
<sequence>MELVVYQLNVVARIWFDQWKKGRAEGVPIMSWVVFESALMGSFSPRDLREAKVEEDKLRDREEFRNKKAKTIWIESWQLKSNANWSSSNVSKRDLLHQLLVHLYQGIESQGSVAEGGNGTYECAKSSRTHSGVCHDGSTGCFKCCQEDRAAPRGATSGTGTGGNRLYAITSHKKQENYLDVITVDCGPRVVKFWFPNELVVEWNSSLAVPKDHFISNLNARNVETPPIQSIPVVNEFPEVFLDDLPGVPLERNRL</sequence>
<accession>A0A9J6B1U6</accession>
<protein>
    <submittedName>
        <fullName evidence="1">Uncharacterized protein</fullName>
    </submittedName>
</protein>
<evidence type="ECO:0000313" key="2">
    <source>
        <dbReference type="Proteomes" id="UP000824120"/>
    </source>
</evidence>
<dbReference type="Proteomes" id="UP000824120">
    <property type="component" value="Chromosome 1"/>
</dbReference>
<reference evidence="1 2" key="1">
    <citation type="submission" date="2020-09" db="EMBL/GenBank/DDBJ databases">
        <title>De no assembly of potato wild relative species, Solanum commersonii.</title>
        <authorList>
            <person name="Cho K."/>
        </authorList>
    </citation>
    <scope>NUCLEOTIDE SEQUENCE [LARGE SCALE GENOMIC DNA]</scope>
    <source>
        <strain evidence="1">LZ3.2</strain>
        <tissue evidence="1">Leaf</tissue>
    </source>
</reference>
<dbReference type="AlphaFoldDB" id="A0A9J6B1U6"/>
<name>A0A9J6B1U6_SOLCO</name>
<proteinExistence type="predicted"/>
<organism evidence="1 2">
    <name type="scientific">Solanum commersonii</name>
    <name type="common">Commerson's wild potato</name>
    <name type="synonym">Commerson's nightshade</name>
    <dbReference type="NCBI Taxonomy" id="4109"/>
    <lineage>
        <taxon>Eukaryota</taxon>
        <taxon>Viridiplantae</taxon>
        <taxon>Streptophyta</taxon>
        <taxon>Embryophyta</taxon>
        <taxon>Tracheophyta</taxon>
        <taxon>Spermatophyta</taxon>
        <taxon>Magnoliopsida</taxon>
        <taxon>eudicotyledons</taxon>
        <taxon>Gunneridae</taxon>
        <taxon>Pentapetalae</taxon>
        <taxon>asterids</taxon>
        <taxon>lamiids</taxon>
        <taxon>Solanales</taxon>
        <taxon>Solanaceae</taxon>
        <taxon>Solanoideae</taxon>
        <taxon>Solaneae</taxon>
        <taxon>Solanum</taxon>
    </lineage>
</organism>
<dbReference type="EMBL" id="JACXVP010000001">
    <property type="protein sequence ID" value="KAG5630689.1"/>
    <property type="molecule type" value="Genomic_DNA"/>
</dbReference>